<dbReference type="EMBL" id="UOEH01000187">
    <property type="protein sequence ID" value="VAV96112.1"/>
    <property type="molecule type" value="Genomic_DNA"/>
</dbReference>
<keyword evidence="4 5" id="KW-0472">Membrane</keyword>
<evidence type="ECO:0000256" key="3">
    <source>
        <dbReference type="ARBA" id="ARBA00022989"/>
    </source>
</evidence>
<evidence type="ECO:0000256" key="4">
    <source>
        <dbReference type="ARBA" id="ARBA00023136"/>
    </source>
</evidence>
<reference evidence="6" key="1">
    <citation type="submission" date="2018-06" db="EMBL/GenBank/DDBJ databases">
        <authorList>
            <person name="Zhirakovskaya E."/>
        </authorList>
    </citation>
    <scope>NUCLEOTIDE SEQUENCE</scope>
</reference>
<dbReference type="GO" id="GO:0016020">
    <property type="term" value="C:membrane"/>
    <property type="evidence" value="ECO:0007669"/>
    <property type="project" value="UniProtKB-SubCell"/>
</dbReference>
<dbReference type="Pfam" id="PF02535">
    <property type="entry name" value="Zip"/>
    <property type="match status" value="1"/>
</dbReference>
<feature type="transmembrane region" description="Helical" evidence="5">
    <location>
        <begin position="65"/>
        <end position="87"/>
    </location>
</feature>
<evidence type="ECO:0008006" key="7">
    <source>
        <dbReference type="Google" id="ProtNLM"/>
    </source>
</evidence>
<gene>
    <name evidence="6" type="ORF">MNBD_ALPHA05-945</name>
</gene>
<feature type="transmembrane region" description="Helical" evidence="5">
    <location>
        <begin position="166"/>
        <end position="187"/>
    </location>
</feature>
<evidence type="ECO:0000256" key="2">
    <source>
        <dbReference type="ARBA" id="ARBA00022692"/>
    </source>
</evidence>
<comment type="subcellular location">
    <subcellularLocation>
        <location evidence="1">Membrane</location>
        <topology evidence="1">Multi-pass membrane protein</topology>
    </subcellularLocation>
</comment>
<sequence>MFGELQAIPGLGASLVAAAISLAGVLSIAAFGAEAQRNSAYISAFAVGLLTVSVLFHLLLEALNISFNALGWVAGGFALMVLIGISVETAVNRRADGAALTFGYASIIALAAHSSLDGFIYAAAFQNETFTGWLAVGGLLFHEFPEGVIAFFLLIETGMRRGTATLLAFFAAGGTTVLGTLGASSLLETAEVIPMTALLGGAAGALAYVLIFHLVPHALKAPAKGGFRAVSLGVVVGAIGVIINSFGAH</sequence>
<dbReference type="AlphaFoldDB" id="A0A3B0RXF0"/>
<evidence type="ECO:0000256" key="5">
    <source>
        <dbReference type="SAM" id="Phobius"/>
    </source>
</evidence>
<feature type="transmembrane region" description="Helical" evidence="5">
    <location>
        <begin position="130"/>
        <end position="154"/>
    </location>
</feature>
<accession>A0A3B0RXF0</accession>
<feature type="transmembrane region" description="Helical" evidence="5">
    <location>
        <begin position="12"/>
        <end position="33"/>
    </location>
</feature>
<proteinExistence type="predicted"/>
<organism evidence="6">
    <name type="scientific">hydrothermal vent metagenome</name>
    <dbReference type="NCBI Taxonomy" id="652676"/>
    <lineage>
        <taxon>unclassified sequences</taxon>
        <taxon>metagenomes</taxon>
        <taxon>ecological metagenomes</taxon>
    </lineage>
</organism>
<feature type="transmembrane region" description="Helical" evidence="5">
    <location>
        <begin position="40"/>
        <end position="59"/>
    </location>
</feature>
<feature type="transmembrane region" description="Helical" evidence="5">
    <location>
        <begin position="99"/>
        <end position="124"/>
    </location>
</feature>
<feature type="transmembrane region" description="Helical" evidence="5">
    <location>
        <begin position="193"/>
        <end position="215"/>
    </location>
</feature>
<evidence type="ECO:0000256" key="1">
    <source>
        <dbReference type="ARBA" id="ARBA00004141"/>
    </source>
</evidence>
<name>A0A3B0RXF0_9ZZZZ</name>
<keyword evidence="3 5" id="KW-1133">Transmembrane helix</keyword>
<dbReference type="GO" id="GO:0046873">
    <property type="term" value="F:metal ion transmembrane transporter activity"/>
    <property type="evidence" value="ECO:0007669"/>
    <property type="project" value="InterPro"/>
</dbReference>
<evidence type="ECO:0000313" key="6">
    <source>
        <dbReference type="EMBL" id="VAV96112.1"/>
    </source>
</evidence>
<protein>
    <recommendedName>
        <fullName evidence="7">Zinc transporter, ZIP family</fullName>
    </recommendedName>
</protein>
<dbReference type="InterPro" id="IPR003689">
    <property type="entry name" value="ZIP"/>
</dbReference>
<feature type="transmembrane region" description="Helical" evidence="5">
    <location>
        <begin position="227"/>
        <end position="247"/>
    </location>
</feature>
<keyword evidence="2 5" id="KW-0812">Transmembrane</keyword>